<feature type="domain" description="HTH gntR-type" evidence="4">
    <location>
        <begin position="15"/>
        <end position="82"/>
    </location>
</feature>
<keyword evidence="3" id="KW-0804">Transcription</keyword>
<dbReference type="PANTHER" id="PTHR43537">
    <property type="entry name" value="TRANSCRIPTIONAL REGULATOR, GNTR FAMILY"/>
    <property type="match status" value="1"/>
</dbReference>
<dbReference type="InterPro" id="IPR011711">
    <property type="entry name" value="GntR_C"/>
</dbReference>
<evidence type="ECO:0000313" key="6">
    <source>
        <dbReference type="Proteomes" id="UP000824024"/>
    </source>
</evidence>
<dbReference type="CDD" id="cd07377">
    <property type="entry name" value="WHTH_GntR"/>
    <property type="match status" value="1"/>
</dbReference>
<name>A0A9D2IG26_9FIRM</name>
<evidence type="ECO:0000313" key="5">
    <source>
        <dbReference type="EMBL" id="HIZ07256.1"/>
    </source>
</evidence>
<dbReference type="SUPFAM" id="SSF48008">
    <property type="entry name" value="GntR ligand-binding domain-like"/>
    <property type="match status" value="1"/>
</dbReference>
<proteinExistence type="predicted"/>
<dbReference type="InterPro" id="IPR036390">
    <property type="entry name" value="WH_DNA-bd_sf"/>
</dbReference>
<sequence length="228" mass="26445">MDNQDKYSQLKEPAESKQSQAYHQIKEDILNNTYKEGTVMVERKLCDIYNMSRSPIRNALQQLTHEGLLSFVPGKGVVVPEFTTEDILEVYDLIEILQIYAVKSCIAKCTDVTLESLHLAHAKMRECLNDGDIYQCTRWDQKFHELIVEHASNTRLQNIYAQLNCQHMRFIATILDDPALAERSYLEHSTILKAIEEKDVAAATDALHLHYQNIKQYYINKLIHRIHI</sequence>
<dbReference type="PRINTS" id="PR00035">
    <property type="entry name" value="HTHGNTR"/>
</dbReference>
<dbReference type="Gene3D" id="1.10.10.10">
    <property type="entry name" value="Winged helix-like DNA-binding domain superfamily/Winged helix DNA-binding domain"/>
    <property type="match status" value="1"/>
</dbReference>
<evidence type="ECO:0000256" key="1">
    <source>
        <dbReference type="ARBA" id="ARBA00023015"/>
    </source>
</evidence>
<dbReference type="GO" id="GO:0003677">
    <property type="term" value="F:DNA binding"/>
    <property type="evidence" value="ECO:0007669"/>
    <property type="project" value="UniProtKB-KW"/>
</dbReference>
<evidence type="ECO:0000256" key="3">
    <source>
        <dbReference type="ARBA" id="ARBA00023163"/>
    </source>
</evidence>
<dbReference type="SMART" id="SM00345">
    <property type="entry name" value="HTH_GNTR"/>
    <property type="match status" value="1"/>
</dbReference>
<dbReference type="AlphaFoldDB" id="A0A9D2IG26"/>
<dbReference type="Gene3D" id="1.20.120.530">
    <property type="entry name" value="GntR ligand-binding domain-like"/>
    <property type="match status" value="1"/>
</dbReference>
<dbReference type="Pfam" id="PF07729">
    <property type="entry name" value="FCD"/>
    <property type="match status" value="1"/>
</dbReference>
<organism evidence="5 6">
    <name type="scientific">Candidatus Eubacterium avistercoris</name>
    <dbReference type="NCBI Taxonomy" id="2838567"/>
    <lineage>
        <taxon>Bacteria</taxon>
        <taxon>Bacillati</taxon>
        <taxon>Bacillota</taxon>
        <taxon>Clostridia</taxon>
        <taxon>Eubacteriales</taxon>
        <taxon>Eubacteriaceae</taxon>
        <taxon>Eubacterium</taxon>
    </lineage>
</organism>
<dbReference type="Pfam" id="PF00392">
    <property type="entry name" value="GntR"/>
    <property type="match status" value="1"/>
</dbReference>
<dbReference type="InterPro" id="IPR008920">
    <property type="entry name" value="TF_FadR/GntR_C"/>
</dbReference>
<keyword evidence="2" id="KW-0238">DNA-binding</keyword>
<dbReference type="SMART" id="SM00895">
    <property type="entry name" value="FCD"/>
    <property type="match status" value="1"/>
</dbReference>
<keyword evidence="1" id="KW-0805">Transcription regulation</keyword>
<dbReference type="PROSITE" id="PS50949">
    <property type="entry name" value="HTH_GNTR"/>
    <property type="match status" value="1"/>
</dbReference>
<reference evidence="5" key="2">
    <citation type="submission" date="2021-04" db="EMBL/GenBank/DDBJ databases">
        <authorList>
            <person name="Gilroy R."/>
        </authorList>
    </citation>
    <scope>NUCLEOTIDE SEQUENCE</scope>
    <source>
        <strain evidence="5">CHK192-9172</strain>
    </source>
</reference>
<dbReference type="GO" id="GO:0003700">
    <property type="term" value="F:DNA-binding transcription factor activity"/>
    <property type="evidence" value="ECO:0007669"/>
    <property type="project" value="InterPro"/>
</dbReference>
<evidence type="ECO:0000256" key="2">
    <source>
        <dbReference type="ARBA" id="ARBA00023125"/>
    </source>
</evidence>
<dbReference type="InterPro" id="IPR036388">
    <property type="entry name" value="WH-like_DNA-bd_sf"/>
</dbReference>
<reference evidence="5" key="1">
    <citation type="journal article" date="2021" name="PeerJ">
        <title>Extensive microbial diversity within the chicken gut microbiome revealed by metagenomics and culture.</title>
        <authorList>
            <person name="Gilroy R."/>
            <person name="Ravi A."/>
            <person name="Getino M."/>
            <person name="Pursley I."/>
            <person name="Horton D.L."/>
            <person name="Alikhan N.F."/>
            <person name="Baker D."/>
            <person name="Gharbi K."/>
            <person name="Hall N."/>
            <person name="Watson M."/>
            <person name="Adriaenssens E.M."/>
            <person name="Foster-Nyarko E."/>
            <person name="Jarju S."/>
            <person name="Secka A."/>
            <person name="Antonio M."/>
            <person name="Oren A."/>
            <person name="Chaudhuri R.R."/>
            <person name="La Ragione R."/>
            <person name="Hildebrand F."/>
            <person name="Pallen M.J."/>
        </authorList>
    </citation>
    <scope>NUCLEOTIDE SEQUENCE</scope>
    <source>
        <strain evidence="5">CHK192-9172</strain>
    </source>
</reference>
<comment type="caution">
    <text evidence="5">The sequence shown here is derived from an EMBL/GenBank/DDBJ whole genome shotgun (WGS) entry which is preliminary data.</text>
</comment>
<accession>A0A9D2IG26</accession>
<evidence type="ECO:0000259" key="4">
    <source>
        <dbReference type="PROSITE" id="PS50949"/>
    </source>
</evidence>
<dbReference type="PANTHER" id="PTHR43537:SF5">
    <property type="entry name" value="UXU OPERON TRANSCRIPTIONAL REGULATOR"/>
    <property type="match status" value="1"/>
</dbReference>
<dbReference type="Proteomes" id="UP000824024">
    <property type="component" value="Unassembled WGS sequence"/>
</dbReference>
<dbReference type="SUPFAM" id="SSF46785">
    <property type="entry name" value="Winged helix' DNA-binding domain"/>
    <property type="match status" value="1"/>
</dbReference>
<gene>
    <name evidence="5" type="ORF">IAA08_04890</name>
</gene>
<protein>
    <submittedName>
        <fullName evidence="5">GntR family transcriptional regulator</fullName>
    </submittedName>
</protein>
<dbReference type="InterPro" id="IPR000524">
    <property type="entry name" value="Tscrpt_reg_HTH_GntR"/>
</dbReference>
<dbReference type="EMBL" id="DXCH01000138">
    <property type="protein sequence ID" value="HIZ07256.1"/>
    <property type="molecule type" value="Genomic_DNA"/>
</dbReference>